<dbReference type="Gene3D" id="3.40.50.1820">
    <property type="entry name" value="alpha/beta hydrolase"/>
    <property type="match status" value="1"/>
</dbReference>
<organism evidence="5 6">
    <name type="scientific">Henriciella mobilis</name>
    <dbReference type="NCBI Taxonomy" id="2305467"/>
    <lineage>
        <taxon>Bacteria</taxon>
        <taxon>Pseudomonadati</taxon>
        <taxon>Pseudomonadota</taxon>
        <taxon>Alphaproteobacteria</taxon>
        <taxon>Hyphomonadales</taxon>
        <taxon>Hyphomonadaceae</taxon>
        <taxon>Henriciella</taxon>
    </lineage>
</organism>
<dbReference type="AlphaFoldDB" id="A0A399RBR4"/>
<evidence type="ECO:0000313" key="6">
    <source>
        <dbReference type="Proteomes" id="UP000266385"/>
    </source>
</evidence>
<proteinExistence type="inferred from homology"/>
<feature type="signal peptide" evidence="3">
    <location>
        <begin position="1"/>
        <end position="22"/>
    </location>
</feature>
<dbReference type="InterPro" id="IPR019819">
    <property type="entry name" value="Carboxylesterase_B_CS"/>
</dbReference>
<keyword evidence="3" id="KW-0732">Signal</keyword>
<reference evidence="5 6" key="1">
    <citation type="submission" date="2018-08" db="EMBL/GenBank/DDBJ databases">
        <title>Henriciella mobilis sp. nov., isolated from seawater.</title>
        <authorList>
            <person name="Cheng H."/>
            <person name="Wu Y.-H."/>
            <person name="Xu X.-W."/>
            <person name="Guo L.-L."/>
        </authorList>
    </citation>
    <scope>NUCLEOTIDE SEQUENCE [LARGE SCALE GENOMIC DNA]</scope>
    <source>
        <strain evidence="5 6">JN25</strain>
    </source>
</reference>
<dbReference type="Proteomes" id="UP000266385">
    <property type="component" value="Unassembled WGS sequence"/>
</dbReference>
<comment type="caution">
    <text evidence="5">The sequence shown here is derived from an EMBL/GenBank/DDBJ whole genome shotgun (WGS) entry which is preliminary data.</text>
</comment>
<dbReference type="InterPro" id="IPR050309">
    <property type="entry name" value="Type-B_Carboxylest/Lipase"/>
</dbReference>
<dbReference type="InterPro" id="IPR029058">
    <property type="entry name" value="AB_hydrolase_fold"/>
</dbReference>
<dbReference type="EC" id="3.1.1.-" evidence="3"/>
<keyword evidence="2 3" id="KW-0378">Hydrolase</keyword>
<dbReference type="InterPro" id="IPR002018">
    <property type="entry name" value="CarbesteraseB"/>
</dbReference>
<dbReference type="InterPro" id="IPR019826">
    <property type="entry name" value="Carboxylesterase_B_AS"/>
</dbReference>
<dbReference type="GO" id="GO:0016787">
    <property type="term" value="F:hydrolase activity"/>
    <property type="evidence" value="ECO:0007669"/>
    <property type="project" value="UniProtKB-KW"/>
</dbReference>
<dbReference type="SUPFAM" id="SSF53474">
    <property type="entry name" value="alpha/beta-Hydrolases"/>
    <property type="match status" value="1"/>
</dbReference>
<sequence length="528" mass="55882">MSVRVLAFALATSCLISCVGPAAEVRTSDPALVETQSGMVSGVVEGEVVAFKGIPFAKPPVGDLRWRAPQPAEGWEGVRAAESYGSDCMQVPFAADAAPLRTEPSEDCLYLNVWKPAAARPGDDLPVIVWIYGGGWVNGGSSPAVYDGGPTAREGIVFLSFNYRLGRFGFFAHPALTAADEDDGWLGNYGYMDQLAALEWVQKNIEAFGGDPGNVTIMGESAGGGSVVNLLTSSQAYGLFHRALAMSAPARMDSMLKPLQADSVPDAEADGAGFAQWAGVTSHGADALAGLRALPAETVVAGTGMFNTPVAPASGPMIDGTILQGADRVLAQGGQIKVPTMAGAVSEDIGFGPELSPEELFAQYPDPDAARAAYADLASKPGQLRRFMYADRFMQEPARFIVKAQAKAGFPAYHYRYGYVAESMRDEWSGMPHANEIPFFLNTVEARYGEALTQADRDAAALINSYLVNFARTGDPNGPGLPDWPAFESDDPNVMNITFENAEAGEDPWQARLDVNEALAEQGGASGN</sequence>
<dbReference type="PANTHER" id="PTHR11559">
    <property type="entry name" value="CARBOXYLESTERASE"/>
    <property type="match status" value="1"/>
</dbReference>
<keyword evidence="6" id="KW-1185">Reference proteome</keyword>
<dbReference type="OrthoDB" id="9775851at2"/>
<evidence type="ECO:0000313" key="5">
    <source>
        <dbReference type="EMBL" id="RIJ27202.1"/>
    </source>
</evidence>
<comment type="similarity">
    <text evidence="1 3">Belongs to the type-B carboxylesterase/lipase family.</text>
</comment>
<evidence type="ECO:0000256" key="1">
    <source>
        <dbReference type="ARBA" id="ARBA00005964"/>
    </source>
</evidence>
<dbReference type="Pfam" id="PF00135">
    <property type="entry name" value="COesterase"/>
    <property type="match status" value="1"/>
</dbReference>
<feature type="chain" id="PRO_5017098291" description="Carboxylic ester hydrolase" evidence="3">
    <location>
        <begin position="23"/>
        <end position="528"/>
    </location>
</feature>
<feature type="domain" description="Carboxylesterase type B" evidence="4">
    <location>
        <begin position="31"/>
        <end position="504"/>
    </location>
</feature>
<accession>A0A399RBR4</accession>
<protein>
    <recommendedName>
        <fullName evidence="3">Carboxylic ester hydrolase</fullName>
        <ecNumber evidence="3">3.1.1.-</ecNumber>
    </recommendedName>
</protein>
<dbReference type="RefSeq" id="WP_119377315.1">
    <property type="nucleotide sequence ID" value="NZ_QWFX01000014.1"/>
</dbReference>
<gene>
    <name evidence="5" type="ORF">D1223_15365</name>
</gene>
<evidence type="ECO:0000256" key="2">
    <source>
        <dbReference type="ARBA" id="ARBA00022801"/>
    </source>
</evidence>
<dbReference type="PROSITE" id="PS00941">
    <property type="entry name" value="CARBOXYLESTERASE_B_2"/>
    <property type="match status" value="1"/>
</dbReference>
<evidence type="ECO:0000259" key="4">
    <source>
        <dbReference type="Pfam" id="PF00135"/>
    </source>
</evidence>
<dbReference type="EMBL" id="QWFX01000014">
    <property type="protein sequence ID" value="RIJ27202.1"/>
    <property type="molecule type" value="Genomic_DNA"/>
</dbReference>
<name>A0A399RBR4_9PROT</name>
<dbReference type="PROSITE" id="PS00122">
    <property type="entry name" value="CARBOXYLESTERASE_B_1"/>
    <property type="match status" value="1"/>
</dbReference>
<evidence type="ECO:0000256" key="3">
    <source>
        <dbReference type="RuleBase" id="RU361235"/>
    </source>
</evidence>